<dbReference type="EMBL" id="CP076544">
    <property type="protein sequence ID" value="QWS32725.1"/>
    <property type="molecule type" value="Genomic_DNA"/>
</dbReference>
<gene>
    <name evidence="1" type="ORF">KM842_10600</name>
</gene>
<evidence type="ECO:0000313" key="1">
    <source>
        <dbReference type="EMBL" id="QWS32725.1"/>
    </source>
</evidence>
<keyword evidence="2" id="KW-1185">Reference proteome</keyword>
<protein>
    <submittedName>
        <fullName evidence="1">Glycosyltransferase family 2 protein</fullName>
    </submittedName>
</protein>
<accession>A0ACD1E1C6</accession>
<sequence length="294" mass="32006">MTTRRDAAASVTAVIPTTGRSELRRAVESVVLQTIPVTPLVILDVPSARADVERLLSGLTYDLVTTSGAIGGGAARNVGVLASRTRFVAFLDDDDEWLSNKIELQLAAMLPPGRMIVASRSWLVGRKRRLVPERLYDGSTAISSYLLDRSSLRLRKNFMQSSSLLLTKDLAEEIGWEVGLKRHQDWDFLIRAQAAGVNIVMLGTPLVLVHQSSEGSISRSTDWQSSESWLSSIDAGSAPSRRSRADFVASVILRGAVSNREWHQALRLTGEALRGPCHIAAIAPAIAAVRGAWR</sequence>
<evidence type="ECO:0000313" key="2">
    <source>
        <dbReference type="Proteomes" id="UP000681794"/>
    </source>
</evidence>
<reference evidence="1" key="1">
    <citation type="submission" date="2021-06" db="EMBL/GenBank/DDBJ databases">
        <authorList>
            <person name="Ellington A.J."/>
            <person name="Bryan N.C."/>
            <person name="Christner B.C."/>
            <person name="Reisch C.R."/>
        </authorList>
    </citation>
    <scope>NUCLEOTIDE SEQUENCE</scope>
    <source>
        <strain evidence="1">L6-1</strain>
    </source>
</reference>
<dbReference type="Proteomes" id="UP000681794">
    <property type="component" value="Chromosome"/>
</dbReference>
<organism evidence="1 2">
    <name type="scientific">Curtobacterium aetherium</name>
    <dbReference type="NCBI Taxonomy" id="2841594"/>
    <lineage>
        <taxon>Bacteria</taxon>
        <taxon>Bacillati</taxon>
        <taxon>Actinomycetota</taxon>
        <taxon>Actinomycetes</taxon>
        <taxon>Micrococcales</taxon>
        <taxon>Microbacteriaceae</taxon>
        <taxon>Curtobacterium</taxon>
    </lineage>
</organism>
<proteinExistence type="predicted"/>
<name>A0ACD1E1C6_9MICO</name>